<dbReference type="GO" id="GO:0030246">
    <property type="term" value="F:carbohydrate binding"/>
    <property type="evidence" value="ECO:0007669"/>
    <property type="project" value="InterPro"/>
</dbReference>
<dbReference type="RefSeq" id="WP_252853887.1">
    <property type="nucleotide sequence ID" value="NZ_JAMXLR010000061.1"/>
</dbReference>
<dbReference type="SUPFAM" id="SSF88713">
    <property type="entry name" value="Glycoside hydrolase/deacetylase"/>
    <property type="match status" value="1"/>
</dbReference>
<feature type="domain" description="Alpha-amylase/4-alpha-glucanotransferase C-terminal" evidence="5">
    <location>
        <begin position="417"/>
        <end position="704"/>
    </location>
</feature>
<protein>
    <submittedName>
        <fullName evidence="6">DUF1926 domain-containing protein</fullName>
    </submittedName>
</protein>
<dbReference type="InterPro" id="IPR015178">
    <property type="entry name" value="A-amylase/a-glucTrfase_central"/>
</dbReference>
<dbReference type="Gene3D" id="3.20.110.20">
    <property type="match status" value="1"/>
</dbReference>
<evidence type="ECO:0000313" key="6">
    <source>
        <dbReference type="EMBL" id="MCO6045775.1"/>
    </source>
</evidence>
<evidence type="ECO:0000259" key="3">
    <source>
        <dbReference type="Pfam" id="PF03065"/>
    </source>
</evidence>
<dbReference type="Pfam" id="PF03065">
    <property type="entry name" value="Glyco_hydro_57"/>
    <property type="match status" value="1"/>
</dbReference>
<dbReference type="PANTHER" id="PTHR41695:SF1">
    <property type="entry name" value="1,4-ALPHA-GLUCAN BRANCHING ENZYME TK1436"/>
    <property type="match status" value="1"/>
</dbReference>
<accession>A0A9X2JH79</accession>
<evidence type="ECO:0000256" key="2">
    <source>
        <dbReference type="ARBA" id="ARBA00023277"/>
    </source>
</evidence>
<evidence type="ECO:0000313" key="7">
    <source>
        <dbReference type="Proteomes" id="UP001155241"/>
    </source>
</evidence>
<evidence type="ECO:0000256" key="1">
    <source>
        <dbReference type="ARBA" id="ARBA00006821"/>
    </source>
</evidence>
<dbReference type="AlphaFoldDB" id="A0A9X2JH79"/>
<evidence type="ECO:0000259" key="4">
    <source>
        <dbReference type="Pfam" id="PF09094"/>
    </source>
</evidence>
<dbReference type="SUPFAM" id="SSF74650">
    <property type="entry name" value="Galactose mutarotase-like"/>
    <property type="match status" value="1"/>
</dbReference>
<keyword evidence="2" id="KW-0119">Carbohydrate metabolism</keyword>
<dbReference type="GO" id="GO:0030979">
    <property type="term" value="P:alpha-glucan biosynthetic process"/>
    <property type="evidence" value="ECO:0007669"/>
    <property type="project" value="InterPro"/>
</dbReference>
<dbReference type="PANTHER" id="PTHR41695">
    <property type="entry name" value="1,4-ALPHA-GLUCAN BRANCHING ENZYME RV3031-RELATED"/>
    <property type="match status" value="1"/>
</dbReference>
<feature type="domain" description="Glycoside hydrolase family 57 N-terminal" evidence="3">
    <location>
        <begin position="8"/>
        <end position="271"/>
    </location>
</feature>
<dbReference type="InterPro" id="IPR011013">
    <property type="entry name" value="Gal_mutarotase_sf_dom"/>
</dbReference>
<comment type="caution">
    <text evidence="6">The sequence shown here is derived from an EMBL/GenBank/DDBJ whole genome shotgun (WGS) entry which is preliminary data.</text>
</comment>
<dbReference type="InterPro" id="IPR004300">
    <property type="entry name" value="Glyco_hydro_57_N"/>
</dbReference>
<dbReference type="EMBL" id="JAMXLR010000061">
    <property type="protein sequence ID" value="MCO6045775.1"/>
    <property type="molecule type" value="Genomic_DNA"/>
</dbReference>
<evidence type="ECO:0000259" key="5">
    <source>
        <dbReference type="Pfam" id="PF09095"/>
    </source>
</evidence>
<gene>
    <name evidence="6" type="ORF">NG895_17900</name>
</gene>
<dbReference type="Pfam" id="PF09094">
    <property type="entry name" value="AmyA-A_glucT_m"/>
    <property type="match status" value="1"/>
</dbReference>
<name>A0A9X2JH79_9BACT</name>
<reference evidence="6" key="1">
    <citation type="submission" date="2022-06" db="EMBL/GenBank/DDBJ databases">
        <title>Aeoliella straminimaris, a novel planctomycete from sediments.</title>
        <authorList>
            <person name="Vitorino I.R."/>
            <person name="Lage O.M."/>
        </authorList>
    </citation>
    <scope>NUCLEOTIDE SEQUENCE</scope>
    <source>
        <strain evidence="6">ICT_H6.2</strain>
    </source>
</reference>
<dbReference type="Gene3D" id="2.70.98.10">
    <property type="match status" value="1"/>
</dbReference>
<keyword evidence="7" id="KW-1185">Reference proteome</keyword>
<dbReference type="InterPro" id="IPR015179">
    <property type="entry name" value="A-amylase/a-glucTrfase_C"/>
</dbReference>
<comment type="similarity">
    <text evidence="1">Belongs to the glycosyl hydrolase 57 family.</text>
</comment>
<dbReference type="SUPFAM" id="SSF88688">
    <property type="entry name" value="Families 57/38 glycoside transferase middle domain"/>
    <property type="match status" value="1"/>
</dbReference>
<organism evidence="6 7">
    <name type="scientific">Aeoliella straminimaris</name>
    <dbReference type="NCBI Taxonomy" id="2954799"/>
    <lineage>
        <taxon>Bacteria</taxon>
        <taxon>Pseudomonadati</taxon>
        <taxon>Planctomycetota</taxon>
        <taxon>Planctomycetia</taxon>
        <taxon>Pirellulales</taxon>
        <taxon>Lacipirellulaceae</taxon>
        <taxon>Aeoliella</taxon>
    </lineage>
</organism>
<dbReference type="Proteomes" id="UP001155241">
    <property type="component" value="Unassembled WGS sequence"/>
</dbReference>
<sequence length="726" mass="81651">MSSSIRLVLVLHNHQPIGNFDGVMEQAYQDSYLPFLEVFEPYESLKLAIHTSGSLIEWLDQHHPEYLDRLAALVSAGRLEIVGGAFFEPILTMIPPRDRVGQITSYTEWLNNRLGCDVQGMWMPERVWEQTLTGDLATAGIRYTVLDDFHFKNGGWTEDQLHGYYLTENNGQLVSVFPGSEKLRYTLPFAEPQETIDYLRHVASIQPNAIVTFGDDGEKFGTWPDTKAHVYEHGWLRRFFDALVENQDWINVTTPTEALNSVPPLGKIYIPESSYREMTEWALPADQQNNYEDVHHSLEEKGEWDHVKPFIRGGFWRNFKVRYPETSEMYSRMLEVSNRLAELRGEGQQSTQLDQAQIELYRGQCNCSYWHGAFGGVYLPHLRNAVYNHLIAADNLIDEHLGQGRTSGDWVTGEAADYNLDARHEVRLASNALVAYTAPAAGGSLYELDIRSICHNVLATLARRPEAYHRKVIAGPSAAGGDVASIHDRVVFKQEGLDKEVAVYDTYLRKSLVDHFFDLDVSLDEVATNAYREQGDFVTGNYDAKLRRSPEKMQVMMTRDGHVDGHQVRITKGVTLEAGGSELEVAYLLEGLPTDQPLHFGIELNFAGMPAGADDRYFHSGDGNSIGQLGERLDQIDVQSLNLVDSWLGVDCGLSIDRPTSIWTHPISTVSQSEGGFEMVHQSVVVLPHWILQADESGRWSVKLRLSIDTSQAESRMAEATCAVGN</sequence>
<dbReference type="InterPro" id="IPR040042">
    <property type="entry name" value="Branching_enz_MT3115-like"/>
</dbReference>
<proteinExistence type="inferred from homology"/>
<dbReference type="GO" id="GO:0005576">
    <property type="term" value="C:extracellular region"/>
    <property type="evidence" value="ECO:0007669"/>
    <property type="project" value="TreeGrafter"/>
</dbReference>
<dbReference type="GO" id="GO:0003844">
    <property type="term" value="F:1,4-alpha-glucan branching enzyme activity"/>
    <property type="evidence" value="ECO:0007669"/>
    <property type="project" value="InterPro"/>
</dbReference>
<dbReference type="InterPro" id="IPR011330">
    <property type="entry name" value="Glyco_hydro/deAcase_b/a-brl"/>
</dbReference>
<dbReference type="CDD" id="cd10793">
    <property type="entry name" value="GH57N_TLGT_like"/>
    <property type="match status" value="1"/>
</dbReference>
<feature type="domain" description="Alpha-amylase/4-alpha-glucanotransferase central" evidence="4">
    <location>
        <begin position="314"/>
        <end position="396"/>
    </location>
</feature>
<dbReference type="InterPro" id="IPR014718">
    <property type="entry name" value="GH-type_carb-bd"/>
</dbReference>
<dbReference type="Pfam" id="PF09095">
    <property type="entry name" value="AmyA-gluTrfs_C"/>
    <property type="match status" value="1"/>
</dbReference>
<dbReference type="InterPro" id="IPR028995">
    <property type="entry name" value="Glyco_hydro_57/38_cen_sf"/>
</dbReference>